<dbReference type="InterPro" id="IPR013761">
    <property type="entry name" value="SAM/pointed_sf"/>
</dbReference>
<sequence>MDEFTEKTLKNWGFENLINPFKEEDIDMVAFLGLTESMIAKFLPKMGHQSKFNGLLVSLRETINRDKETYSLISDEQMTLTSSESIDISNLNFIISSDELHPTFTTDKNENIHVESSSQNTCTNISSTTVGNTSENISSSDKYINDILSKCSDGLMILDYYKLRNTLSYTMRNLLSSVIIKNEFFSQANRQITKSKFIYLAKL</sequence>
<accession>A0A8R2NWB7</accession>
<reference evidence="2" key="1">
    <citation type="submission" date="2010-06" db="EMBL/GenBank/DDBJ databases">
        <authorList>
            <person name="Jiang H."/>
            <person name="Abraham K."/>
            <person name="Ali S."/>
            <person name="Alsbrooks S.L."/>
            <person name="Anim B.N."/>
            <person name="Anosike U.S."/>
            <person name="Attaway T."/>
            <person name="Bandaranaike D.P."/>
            <person name="Battles P.K."/>
            <person name="Bell S.N."/>
            <person name="Bell A.V."/>
            <person name="Beltran B."/>
            <person name="Bickham C."/>
            <person name="Bustamante Y."/>
            <person name="Caleb T."/>
            <person name="Canada A."/>
            <person name="Cardenas V."/>
            <person name="Carter K."/>
            <person name="Chacko J."/>
            <person name="Chandrabose M.N."/>
            <person name="Chavez D."/>
            <person name="Chavez A."/>
            <person name="Chen L."/>
            <person name="Chu H.-S."/>
            <person name="Claassen K.J."/>
            <person name="Cockrell R."/>
            <person name="Collins M."/>
            <person name="Cooper J.A."/>
            <person name="Cree A."/>
            <person name="Curry S.M."/>
            <person name="Da Y."/>
            <person name="Dao M.D."/>
            <person name="Das B."/>
            <person name="Davila M.-L."/>
            <person name="Davy-Carroll L."/>
            <person name="Denson S."/>
            <person name="Dinh H."/>
            <person name="Ebong V.E."/>
            <person name="Edwards J.R."/>
            <person name="Egan A."/>
            <person name="El-Daye J."/>
            <person name="Escobedo L."/>
            <person name="Fernandez S."/>
            <person name="Fernando P.R."/>
            <person name="Flagg N."/>
            <person name="Forbes L.D."/>
            <person name="Fowler R.G."/>
            <person name="Fu Q."/>
            <person name="Gabisi R.A."/>
            <person name="Ganer J."/>
            <person name="Garbino Pronczuk A."/>
            <person name="Garcia R.M."/>
            <person name="Garner T."/>
            <person name="Garrett T.E."/>
            <person name="Gonzalez D.A."/>
            <person name="Hamid H."/>
            <person name="Hawkins E.S."/>
            <person name="Hirani K."/>
            <person name="Hogues M.E."/>
            <person name="Hollins B."/>
            <person name="Hsiao C.-H."/>
            <person name="Jabil R."/>
            <person name="James M.L."/>
            <person name="Jhangiani S.N."/>
            <person name="Johnson B."/>
            <person name="Johnson Q."/>
            <person name="Joshi V."/>
            <person name="Kalu J.B."/>
            <person name="Kam C."/>
            <person name="Kashfia A."/>
            <person name="Keebler J."/>
            <person name="Kisamo H."/>
            <person name="Kovar C.L."/>
            <person name="Lago L.A."/>
            <person name="Lai C.-Y."/>
            <person name="Laidlaw J."/>
            <person name="Lara F."/>
            <person name="Le T.-K."/>
            <person name="Lee S.L."/>
            <person name="Legall F.H."/>
            <person name="Lemon S.J."/>
            <person name="Lewis L.R."/>
            <person name="Li B."/>
            <person name="Liu Y."/>
            <person name="Liu Y.-S."/>
            <person name="Lopez J."/>
            <person name="Lozado R.J."/>
            <person name="Lu J."/>
            <person name="Madu R.C."/>
            <person name="Maheshwari M."/>
            <person name="Maheshwari R."/>
            <person name="Malloy K."/>
            <person name="Martinez E."/>
            <person name="Mathew T."/>
            <person name="Mercado I.C."/>
            <person name="Mercado C."/>
            <person name="Meyer B."/>
            <person name="Montgomery K."/>
            <person name="Morgan M.B."/>
            <person name="Munidasa M."/>
            <person name="Nazareth L.V."/>
            <person name="Nelson J."/>
            <person name="Ng B.M."/>
            <person name="Nguyen N.B."/>
            <person name="Nguyen P.Q."/>
            <person name="Nguyen T."/>
            <person name="Obregon M."/>
            <person name="Okwuonu G.O."/>
            <person name="Onwere C.G."/>
            <person name="Orozco G."/>
            <person name="Parra A."/>
            <person name="Patel S."/>
            <person name="Patil S."/>
            <person name="Perez A."/>
            <person name="Perez Y."/>
            <person name="Pham C."/>
            <person name="Primus E.L."/>
            <person name="Pu L.-L."/>
            <person name="Puazo M."/>
            <person name="Qin X."/>
            <person name="Quiroz J.B."/>
            <person name="Reese J."/>
            <person name="Richards S."/>
            <person name="Rives C.M."/>
            <person name="Robberts R."/>
            <person name="Ruiz S.J."/>
            <person name="Ruiz M.J."/>
            <person name="Santibanez J."/>
            <person name="Schneider B.W."/>
            <person name="Sisson I."/>
            <person name="Smith M."/>
            <person name="Sodergren E."/>
            <person name="Song X.-Z."/>
            <person name="Song B.B."/>
            <person name="Summersgill H."/>
            <person name="Thelus R."/>
            <person name="Thornton R.D."/>
            <person name="Trejos Z.Y."/>
            <person name="Usmani K."/>
            <person name="Vattathil S."/>
            <person name="Villasana D."/>
            <person name="Walker D.L."/>
            <person name="Wang S."/>
            <person name="Wang K."/>
            <person name="White C.S."/>
            <person name="Williams A.C."/>
            <person name="Williamson J."/>
            <person name="Wilson K."/>
            <person name="Woghiren I.O."/>
            <person name="Woodworth J.R."/>
            <person name="Worley K.C."/>
            <person name="Wright R.A."/>
            <person name="Wu W."/>
            <person name="Young L."/>
            <person name="Zhang L."/>
            <person name="Zhang J."/>
            <person name="Zhu Y."/>
            <person name="Muzny D.M."/>
            <person name="Weinstock G."/>
            <person name="Gibbs R.A."/>
        </authorList>
    </citation>
    <scope>NUCLEOTIDE SEQUENCE [LARGE SCALE GENOMIC DNA]</scope>
    <source>
        <strain evidence="2">LSR1</strain>
    </source>
</reference>
<organism evidence="1 2">
    <name type="scientific">Acyrthosiphon pisum</name>
    <name type="common">Pea aphid</name>
    <dbReference type="NCBI Taxonomy" id="7029"/>
    <lineage>
        <taxon>Eukaryota</taxon>
        <taxon>Metazoa</taxon>
        <taxon>Ecdysozoa</taxon>
        <taxon>Arthropoda</taxon>
        <taxon>Hexapoda</taxon>
        <taxon>Insecta</taxon>
        <taxon>Pterygota</taxon>
        <taxon>Neoptera</taxon>
        <taxon>Paraneoptera</taxon>
        <taxon>Hemiptera</taxon>
        <taxon>Sternorrhyncha</taxon>
        <taxon>Aphidomorpha</taxon>
        <taxon>Aphidoidea</taxon>
        <taxon>Aphididae</taxon>
        <taxon>Macrosiphini</taxon>
        <taxon>Acyrthosiphon</taxon>
    </lineage>
</organism>
<reference evidence="1" key="2">
    <citation type="submission" date="2022-06" db="UniProtKB">
        <authorList>
            <consortium name="EnsemblMetazoa"/>
        </authorList>
    </citation>
    <scope>IDENTIFICATION</scope>
</reference>
<dbReference type="RefSeq" id="XP_029347842.1">
    <property type="nucleotide sequence ID" value="XM_029491982.1"/>
</dbReference>
<name>A0A8R2NWB7_ACYPI</name>
<protein>
    <submittedName>
        <fullName evidence="1">Uncharacterized protein</fullName>
    </submittedName>
</protein>
<evidence type="ECO:0000313" key="2">
    <source>
        <dbReference type="Proteomes" id="UP000007819"/>
    </source>
</evidence>
<proteinExistence type="predicted"/>
<dbReference type="Proteomes" id="UP000007819">
    <property type="component" value="Unassembled WGS sequence"/>
</dbReference>
<dbReference type="GeneID" id="107885738"/>
<dbReference type="AlphaFoldDB" id="A0A8R2NWB7"/>
<dbReference type="Gene3D" id="1.10.150.50">
    <property type="entry name" value="Transcription Factor, Ets-1"/>
    <property type="match status" value="1"/>
</dbReference>
<dbReference type="KEGG" id="api:107885738"/>
<keyword evidence="2" id="KW-1185">Reference proteome</keyword>
<dbReference type="OrthoDB" id="6602348at2759"/>
<evidence type="ECO:0000313" key="1">
    <source>
        <dbReference type="EnsemblMetazoa" id="XP_029347842.1"/>
    </source>
</evidence>
<dbReference type="EnsemblMetazoa" id="XM_029491982.1">
    <property type="protein sequence ID" value="XP_029347842.1"/>
    <property type="gene ID" value="LOC107885738"/>
</dbReference>